<dbReference type="Proteomes" id="UP001219525">
    <property type="component" value="Unassembled WGS sequence"/>
</dbReference>
<organism evidence="2 3">
    <name type="scientific">Mycena pura</name>
    <dbReference type="NCBI Taxonomy" id="153505"/>
    <lineage>
        <taxon>Eukaryota</taxon>
        <taxon>Fungi</taxon>
        <taxon>Dikarya</taxon>
        <taxon>Basidiomycota</taxon>
        <taxon>Agaricomycotina</taxon>
        <taxon>Agaricomycetes</taxon>
        <taxon>Agaricomycetidae</taxon>
        <taxon>Agaricales</taxon>
        <taxon>Marasmiineae</taxon>
        <taxon>Mycenaceae</taxon>
        <taxon>Mycena</taxon>
    </lineage>
</organism>
<feature type="compositionally biased region" description="Pro residues" evidence="1">
    <location>
        <begin position="27"/>
        <end position="36"/>
    </location>
</feature>
<dbReference type="AlphaFoldDB" id="A0AAD6YVG5"/>
<evidence type="ECO:0000256" key="1">
    <source>
        <dbReference type="SAM" id="MobiDB-lite"/>
    </source>
</evidence>
<gene>
    <name evidence="2" type="ORF">GGX14DRAFT_384361</name>
</gene>
<evidence type="ECO:0000313" key="3">
    <source>
        <dbReference type="Proteomes" id="UP001219525"/>
    </source>
</evidence>
<comment type="caution">
    <text evidence="2">The sequence shown here is derived from an EMBL/GenBank/DDBJ whole genome shotgun (WGS) entry which is preliminary data.</text>
</comment>
<sequence>MDFVPSSQPLEDEYLLSTNLFAGSPSPANPPSPCPPQEDLDIIASSQPFEDGEEDLKACTPVAIDTERRREMLTKARMLCDSAAEQLPTRPSMFPLHVFQNVHAAVA</sequence>
<reference evidence="2" key="1">
    <citation type="submission" date="2023-03" db="EMBL/GenBank/DDBJ databases">
        <title>Massive genome expansion in bonnet fungi (Mycena s.s.) driven by repeated elements and novel gene families across ecological guilds.</title>
        <authorList>
            <consortium name="Lawrence Berkeley National Laboratory"/>
            <person name="Harder C.B."/>
            <person name="Miyauchi S."/>
            <person name="Viragh M."/>
            <person name="Kuo A."/>
            <person name="Thoen E."/>
            <person name="Andreopoulos B."/>
            <person name="Lu D."/>
            <person name="Skrede I."/>
            <person name="Drula E."/>
            <person name="Henrissat B."/>
            <person name="Morin E."/>
            <person name="Kohler A."/>
            <person name="Barry K."/>
            <person name="LaButti K."/>
            <person name="Morin E."/>
            <person name="Salamov A."/>
            <person name="Lipzen A."/>
            <person name="Mereny Z."/>
            <person name="Hegedus B."/>
            <person name="Baldrian P."/>
            <person name="Stursova M."/>
            <person name="Weitz H."/>
            <person name="Taylor A."/>
            <person name="Grigoriev I.V."/>
            <person name="Nagy L.G."/>
            <person name="Martin F."/>
            <person name="Kauserud H."/>
        </authorList>
    </citation>
    <scope>NUCLEOTIDE SEQUENCE</scope>
    <source>
        <strain evidence="2">9144</strain>
    </source>
</reference>
<name>A0AAD6YVG5_9AGAR</name>
<accession>A0AAD6YVG5</accession>
<feature type="region of interest" description="Disordered" evidence="1">
    <location>
        <begin position="20"/>
        <end position="40"/>
    </location>
</feature>
<evidence type="ECO:0000313" key="2">
    <source>
        <dbReference type="EMBL" id="KAJ7230417.1"/>
    </source>
</evidence>
<proteinExistence type="predicted"/>
<protein>
    <submittedName>
        <fullName evidence="2">Uncharacterized protein</fullName>
    </submittedName>
</protein>
<dbReference type="EMBL" id="JARJCW010000001">
    <property type="protein sequence ID" value="KAJ7230417.1"/>
    <property type="molecule type" value="Genomic_DNA"/>
</dbReference>
<keyword evidence="3" id="KW-1185">Reference proteome</keyword>